<organism evidence="1">
    <name type="scientific">marine metagenome</name>
    <dbReference type="NCBI Taxonomy" id="408172"/>
    <lineage>
        <taxon>unclassified sequences</taxon>
        <taxon>metagenomes</taxon>
        <taxon>ecological metagenomes</taxon>
    </lineage>
</organism>
<reference evidence="1" key="1">
    <citation type="submission" date="2018-05" db="EMBL/GenBank/DDBJ databases">
        <authorList>
            <person name="Lanie J.A."/>
            <person name="Ng W.-L."/>
            <person name="Kazmierczak K.M."/>
            <person name="Andrzejewski T.M."/>
            <person name="Davidsen T.M."/>
            <person name="Wayne K.J."/>
            <person name="Tettelin H."/>
            <person name="Glass J.I."/>
            <person name="Rusch D."/>
            <person name="Podicherti R."/>
            <person name="Tsui H.-C.T."/>
            <person name="Winkler M.E."/>
        </authorList>
    </citation>
    <scope>NUCLEOTIDE SEQUENCE</scope>
</reference>
<gene>
    <name evidence="1" type="ORF">METZ01_LOCUS358616</name>
</gene>
<dbReference type="Gene3D" id="2.60.40.4070">
    <property type="match status" value="1"/>
</dbReference>
<sequence length="313" mass="34591">FLNTLTSIQTGSGYWVKVNNQDEVIHTGVPIPSDFTINLRAGWNLIGYWLHGSMDPEDAFNQLINDGNLIYVTAFGDEGAMFFEPGGILNTLGILENGYGYWLKVTEDVENFQYPSNPQFAGKSIQLNSNPDINKTNVFMYVNGTISFTGTKCENGTKVDVLTDTGLLVGELFVLEEGLIQTGAIYGDDPTTDSIDGALLNQPLKFVYKHQTAYSHEIRFNGNMELKKISLVFDSSPDQYSFLRSFPNPFNSTTTIQFSLGKNPITISPSTIQIYDLRGTLVKILPFIHSVPGNYSIKWDGMNDSGKSVSSGI</sequence>
<dbReference type="AlphaFoldDB" id="A0A382S858"/>
<evidence type="ECO:0008006" key="2">
    <source>
        <dbReference type="Google" id="ProtNLM"/>
    </source>
</evidence>
<name>A0A382S858_9ZZZZ</name>
<protein>
    <recommendedName>
        <fullName evidence="2">FlgD Ig-like domain-containing protein</fullName>
    </recommendedName>
</protein>
<feature type="non-terminal residue" evidence="1">
    <location>
        <position position="313"/>
    </location>
</feature>
<evidence type="ECO:0000313" key="1">
    <source>
        <dbReference type="EMBL" id="SVD05762.1"/>
    </source>
</evidence>
<feature type="non-terminal residue" evidence="1">
    <location>
        <position position="1"/>
    </location>
</feature>
<accession>A0A382S858</accession>
<proteinExistence type="predicted"/>
<dbReference type="EMBL" id="UINC01126954">
    <property type="protein sequence ID" value="SVD05762.1"/>
    <property type="molecule type" value="Genomic_DNA"/>
</dbReference>